<proteinExistence type="predicted"/>
<reference evidence="1" key="2">
    <citation type="submission" date="2015-06" db="UniProtKB">
        <authorList>
            <consortium name="EnsemblMetazoa"/>
        </authorList>
    </citation>
    <scope>IDENTIFICATION</scope>
</reference>
<organism evidence="1 2">
    <name type="scientific">Megaselia scalaris</name>
    <name type="common">Humpbacked fly</name>
    <name type="synonym">Phora scalaris</name>
    <dbReference type="NCBI Taxonomy" id="36166"/>
    <lineage>
        <taxon>Eukaryota</taxon>
        <taxon>Metazoa</taxon>
        <taxon>Ecdysozoa</taxon>
        <taxon>Arthropoda</taxon>
        <taxon>Hexapoda</taxon>
        <taxon>Insecta</taxon>
        <taxon>Pterygota</taxon>
        <taxon>Neoptera</taxon>
        <taxon>Endopterygota</taxon>
        <taxon>Diptera</taxon>
        <taxon>Brachycera</taxon>
        <taxon>Muscomorpha</taxon>
        <taxon>Platypezoidea</taxon>
        <taxon>Phoridae</taxon>
        <taxon>Megaseliini</taxon>
        <taxon>Megaselia</taxon>
    </lineage>
</organism>
<dbReference type="HOGENOM" id="CLU_2888315_0_0_1"/>
<evidence type="ECO:0000313" key="2">
    <source>
        <dbReference type="Proteomes" id="UP000015102"/>
    </source>
</evidence>
<reference evidence="2" key="1">
    <citation type="submission" date="2013-02" db="EMBL/GenBank/DDBJ databases">
        <authorList>
            <person name="Hughes D."/>
        </authorList>
    </citation>
    <scope>NUCLEOTIDE SEQUENCE</scope>
    <source>
        <strain>Durham</strain>
        <strain evidence="2">NC isolate 2 -- Noor lab</strain>
    </source>
</reference>
<dbReference type="Proteomes" id="UP000015102">
    <property type="component" value="Unassembled WGS sequence"/>
</dbReference>
<sequence>MGHTRDGHYLRKLNVTYRSKKTELSFRQQEPMWIKISRGNRKWRKDSHQMELEHNVSSFRKRG</sequence>
<protein>
    <submittedName>
        <fullName evidence="1">Uncharacterized protein</fullName>
    </submittedName>
</protein>
<evidence type="ECO:0000313" key="1">
    <source>
        <dbReference type="EnsemblMetazoa" id="MESCA004052-PA"/>
    </source>
</evidence>
<dbReference type="EnsemblMetazoa" id="MESCA004052-RA">
    <property type="protein sequence ID" value="MESCA004052-PA"/>
    <property type="gene ID" value="MESCA004052"/>
</dbReference>
<dbReference type="AlphaFoldDB" id="T1GKM5"/>
<accession>T1GKM5</accession>
<dbReference type="EMBL" id="CAQQ02046904">
    <property type="status" value="NOT_ANNOTATED_CDS"/>
    <property type="molecule type" value="Genomic_DNA"/>
</dbReference>
<keyword evidence="2" id="KW-1185">Reference proteome</keyword>
<name>T1GKM5_MEGSC</name>